<reference evidence="14 15" key="1">
    <citation type="submission" date="2014-02" db="EMBL/GenBank/DDBJ databases">
        <title>Diversity of Thermotogales isolates from hydrothermal vents.</title>
        <authorList>
            <person name="Haverkamp T.H.A."/>
            <person name="Lossouarn J."/>
            <person name="Geslin C."/>
            <person name="Nesbo C.L."/>
        </authorList>
    </citation>
    <scope>NUCLEOTIDE SEQUENCE [LARGE SCALE GENOMIC DNA]</scope>
    <source>
        <strain evidence="14 15">431</strain>
    </source>
</reference>
<keyword evidence="8 11" id="KW-0520">NAD</keyword>
<dbReference type="Pfam" id="PF12826">
    <property type="entry name" value="HHH_2"/>
    <property type="match status" value="1"/>
</dbReference>
<dbReference type="PROSITE" id="PS01055">
    <property type="entry name" value="DNA_LIGASE_N1"/>
    <property type="match status" value="1"/>
</dbReference>
<feature type="binding site" evidence="11">
    <location>
        <position position="314"/>
    </location>
    <ligand>
        <name>NAD(+)</name>
        <dbReference type="ChEBI" id="CHEBI:57540"/>
    </ligand>
</feature>
<keyword evidence="7 11" id="KW-0460">Magnesium</keyword>
<evidence type="ECO:0000259" key="13">
    <source>
        <dbReference type="PROSITE" id="PS50172"/>
    </source>
</evidence>
<dbReference type="CDD" id="cd17748">
    <property type="entry name" value="BRCT_DNA_ligase_like"/>
    <property type="match status" value="1"/>
</dbReference>
<evidence type="ECO:0000256" key="9">
    <source>
        <dbReference type="ARBA" id="ARBA00023204"/>
    </source>
</evidence>
<dbReference type="Pfam" id="PF03120">
    <property type="entry name" value="OB_DNA_ligase"/>
    <property type="match status" value="1"/>
</dbReference>
<dbReference type="Gene3D" id="2.40.50.140">
    <property type="entry name" value="Nucleic acid-binding proteins"/>
    <property type="match status" value="1"/>
</dbReference>
<dbReference type="Gene3D" id="1.10.150.20">
    <property type="entry name" value="5' to 3' exonuclease, C-terminal subdomain"/>
    <property type="match status" value="2"/>
</dbReference>
<dbReference type="Proteomes" id="UP000185490">
    <property type="component" value="Chromosome"/>
</dbReference>
<dbReference type="PIRSF" id="PIRSF001604">
    <property type="entry name" value="LigA"/>
    <property type="match status" value="1"/>
</dbReference>
<evidence type="ECO:0000256" key="3">
    <source>
        <dbReference type="ARBA" id="ARBA00022705"/>
    </source>
</evidence>
<evidence type="ECO:0000256" key="10">
    <source>
        <dbReference type="ARBA" id="ARBA00034005"/>
    </source>
</evidence>
<comment type="cofactor">
    <cofactor evidence="11">
        <name>Mg(2+)</name>
        <dbReference type="ChEBI" id="CHEBI:18420"/>
    </cofactor>
    <cofactor evidence="11">
        <name>Mn(2+)</name>
        <dbReference type="ChEBI" id="CHEBI:29035"/>
    </cofactor>
</comment>
<dbReference type="Gene3D" id="1.10.287.610">
    <property type="entry name" value="Helix hairpin bin"/>
    <property type="match status" value="1"/>
</dbReference>
<dbReference type="InterPro" id="IPR004150">
    <property type="entry name" value="NAD_DNA_ligase_OB"/>
</dbReference>
<dbReference type="Pfam" id="PF14520">
    <property type="entry name" value="HHH_5"/>
    <property type="match status" value="1"/>
</dbReference>
<dbReference type="SUPFAM" id="SSF50249">
    <property type="entry name" value="Nucleic acid-binding proteins"/>
    <property type="match status" value="1"/>
</dbReference>
<proteinExistence type="inferred from homology"/>
<keyword evidence="6 11" id="KW-0862">Zinc</keyword>
<dbReference type="InterPro" id="IPR001357">
    <property type="entry name" value="BRCT_dom"/>
</dbReference>
<dbReference type="SMART" id="SM00278">
    <property type="entry name" value="HhH1"/>
    <property type="match status" value="3"/>
</dbReference>
<feature type="binding site" evidence="11">
    <location>
        <position position="432"/>
    </location>
    <ligand>
        <name>Zn(2+)</name>
        <dbReference type="ChEBI" id="CHEBI:29105"/>
    </ligand>
</feature>
<dbReference type="InterPro" id="IPR041663">
    <property type="entry name" value="DisA/LigA_HHH"/>
</dbReference>
<keyword evidence="15" id="KW-1185">Reference proteome</keyword>
<dbReference type="Pfam" id="PF03119">
    <property type="entry name" value="DNA_ligase_ZBD"/>
    <property type="match status" value="1"/>
</dbReference>
<name>A0ABM6GFP4_9BACT</name>
<dbReference type="SUPFAM" id="SSF56091">
    <property type="entry name" value="DNA ligase/mRNA capping enzyme, catalytic domain"/>
    <property type="match status" value="1"/>
</dbReference>
<comment type="function">
    <text evidence="1 11">DNA ligase that catalyzes the formation of phosphodiester linkages between 5'-phosphoryl and 3'-hydroxyl groups in double-stranded DNA using NAD as a coenzyme and as the energy source for the reaction. It is essential for DNA replication and repair of damaged DNA.</text>
</comment>
<keyword evidence="2 11" id="KW-0436">Ligase</keyword>
<evidence type="ECO:0000256" key="2">
    <source>
        <dbReference type="ARBA" id="ARBA00022598"/>
    </source>
</evidence>
<dbReference type="Pfam" id="PF00533">
    <property type="entry name" value="BRCT"/>
    <property type="match status" value="1"/>
</dbReference>
<dbReference type="Pfam" id="PF01653">
    <property type="entry name" value="DNA_ligase_aden"/>
    <property type="match status" value="1"/>
</dbReference>
<keyword evidence="3 11" id="KW-0235">DNA replication</keyword>
<dbReference type="CDD" id="cd00114">
    <property type="entry name" value="LIGANc"/>
    <property type="match status" value="1"/>
</dbReference>
<evidence type="ECO:0000256" key="1">
    <source>
        <dbReference type="ARBA" id="ARBA00004067"/>
    </source>
</evidence>
<dbReference type="Gene3D" id="3.30.470.30">
    <property type="entry name" value="DNA ligase/mRNA capping enzyme"/>
    <property type="match status" value="1"/>
</dbReference>
<keyword evidence="9 11" id="KW-0234">DNA repair</keyword>
<evidence type="ECO:0000256" key="6">
    <source>
        <dbReference type="ARBA" id="ARBA00022833"/>
    </source>
</evidence>
<dbReference type="InterPro" id="IPR001679">
    <property type="entry name" value="DNA_ligase"/>
</dbReference>
<feature type="active site" description="N6-AMP-lysine intermediate" evidence="11">
    <location>
        <position position="119"/>
    </location>
</feature>
<dbReference type="InterPro" id="IPR010994">
    <property type="entry name" value="RuvA_2-like"/>
</dbReference>
<organism evidence="14 15">
    <name type="scientific">Thermosipho melanesiensis</name>
    <dbReference type="NCBI Taxonomy" id="46541"/>
    <lineage>
        <taxon>Bacteria</taxon>
        <taxon>Thermotogati</taxon>
        <taxon>Thermotogota</taxon>
        <taxon>Thermotogae</taxon>
        <taxon>Thermotogales</taxon>
        <taxon>Fervidobacteriaceae</taxon>
        <taxon>Thermosipho</taxon>
    </lineage>
</organism>
<dbReference type="InterPro" id="IPR036420">
    <property type="entry name" value="BRCT_dom_sf"/>
</dbReference>
<dbReference type="SUPFAM" id="SSF52113">
    <property type="entry name" value="BRCT domain"/>
    <property type="match status" value="1"/>
</dbReference>
<feature type="binding site" evidence="11">
    <location>
        <position position="411"/>
    </location>
    <ligand>
        <name>Zn(2+)</name>
        <dbReference type="ChEBI" id="CHEBI:29105"/>
    </ligand>
</feature>
<dbReference type="InterPro" id="IPR013840">
    <property type="entry name" value="DNAligase_N"/>
</dbReference>
<feature type="binding site" evidence="11">
    <location>
        <position position="140"/>
    </location>
    <ligand>
        <name>NAD(+)</name>
        <dbReference type="ChEBI" id="CHEBI:57540"/>
    </ligand>
</feature>
<dbReference type="NCBIfam" id="NF005932">
    <property type="entry name" value="PRK07956.1"/>
    <property type="match status" value="1"/>
</dbReference>
<dbReference type="SMART" id="SM00532">
    <property type="entry name" value="LIGANc"/>
    <property type="match status" value="1"/>
</dbReference>
<dbReference type="EMBL" id="CP007389">
    <property type="protein sequence ID" value="APT74416.1"/>
    <property type="molecule type" value="Genomic_DNA"/>
</dbReference>
<dbReference type="Pfam" id="PF22745">
    <property type="entry name" value="Nlig-Ia"/>
    <property type="match status" value="1"/>
</dbReference>
<feature type="binding site" evidence="11">
    <location>
        <position position="408"/>
    </location>
    <ligand>
        <name>Zn(2+)</name>
        <dbReference type="ChEBI" id="CHEBI:29105"/>
    </ligand>
</feature>
<evidence type="ECO:0000256" key="12">
    <source>
        <dbReference type="RuleBase" id="RU000618"/>
    </source>
</evidence>
<evidence type="ECO:0000256" key="5">
    <source>
        <dbReference type="ARBA" id="ARBA00022763"/>
    </source>
</evidence>
<comment type="catalytic activity">
    <reaction evidence="10 11 12">
        <text>NAD(+) + (deoxyribonucleotide)n-3'-hydroxyl + 5'-phospho-(deoxyribonucleotide)m = (deoxyribonucleotide)n+m + AMP + beta-nicotinamide D-nucleotide.</text>
        <dbReference type="EC" id="6.5.1.2"/>
    </reaction>
</comment>
<evidence type="ECO:0000256" key="4">
    <source>
        <dbReference type="ARBA" id="ARBA00022723"/>
    </source>
</evidence>
<dbReference type="InterPro" id="IPR004149">
    <property type="entry name" value="Znf_DNAligase_C4"/>
</dbReference>
<feature type="binding site" evidence="11">
    <location>
        <position position="117"/>
    </location>
    <ligand>
        <name>NAD(+)</name>
        <dbReference type="ChEBI" id="CHEBI:57540"/>
    </ligand>
</feature>
<evidence type="ECO:0000313" key="15">
    <source>
        <dbReference type="Proteomes" id="UP000185490"/>
    </source>
</evidence>
<dbReference type="Gene3D" id="6.20.10.30">
    <property type="match status" value="1"/>
</dbReference>
<evidence type="ECO:0000256" key="11">
    <source>
        <dbReference type="HAMAP-Rule" id="MF_01588"/>
    </source>
</evidence>
<evidence type="ECO:0000256" key="8">
    <source>
        <dbReference type="ARBA" id="ARBA00023027"/>
    </source>
</evidence>
<keyword evidence="5 11" id="KW-0227">DNA damage</keyword>
<feature type="binding site" evidence="11">
    <location>
        <position position="427"/>
    </location>
    <ligand>
        <name>Zn(2+)</name>
        <dbReference type="ChEBI" id="CHEBI:29105"/>
    </ligand>
</feature>
<dbReference type="InterPro" id="IPR013839">
    <property type="entry name" value="DNAligase_adenylation"/>
</dbReference>
<dbReference type="InterPro" id="IPR033136">
    <property type="entry name" value="DNA_ligase_CS"/>
</dbReference>
<feature type="binding site" evidence="11">
    <location>
        <begin position="86"/>
        <end position="87"/>
    </location>
    <ligand>
        <name>NAD(+)</name>
        <dbReference type="ChEBI" id="CHEBI:57540"/>
    </ligand>
</feature>
<keyword evidence="11" id="KW-0464">Manganese</keyword>
<feature type="binding site" evidence="11">
    <location>
        <begin position="37"/>
        <end position="41"/>
    </location>
    <ligand>
        <name>NAD(+)</name>
        <dbReference type="ChEBI" id="CHEBI:57540"/>
    </ligand>
</feature>
<feature type="domain" description="BRCT" evidence="13">
    <location>
        <begin position="589"/>
        <end position="667"/>
    </location>
</feature>
<dbReference type="SMART" id="SM00292">
    <property type="entry name" value="BRCT"/>
    <property type="match status" value="1"/>
</dbReference>
<protein>
    <recommendedName>
        <fullName evidence="11 12">DNA ligase</fullName>
        <ecNumber evidence="11 12">6.5.1.2</ecNumber>
    </recommendedName>
    <alternativeName>
        <fullName evidence="11">Polydeoxyribonucleotide synthase [NAD(+)]</fullName>
    </alternativeName>
</protein>
<dbReference type="GO" id="GO:0003911">
    <property type="term" value="F:DNA ligase (NAD+) activity"/>
    <property type="evidence" value="ECO:0007669"/>
    <property type="project" value="UniProtKB-EC"/>
</dbReference>
<gene>
    <name evidence="11 14" type="primary">ligA</name>
    <name evidence="14" type="ORF">BW47_08030</name>
</gene>
<dbReference type="Gene3D" id="3.40.50.10190">
    <property type="entry name" value="BRCT domain"/>
    <property type="match status" value="1"/>
</dbReference>
<dbReference type="NCBIfam" id="TIGR00575">
    <property type="entry name" value="dnlj"/>
    <property type="match status" value="1"/>
</dbReference>
<evidence type="ECO:0000256" key="7">
    <source>
        <dbReference type="ARBA" id="ARBA00022842"/>
    </source>
</evidence>
<dbReference type="InterPro" id="IPR003583">
    <property type="entry name" value="Hlx-hairpin-Hlx_DNA-bd_motif"/>
</dbReference>
<comment type="similarity">
    <text evidence="11">Belongs to the NAD-dependent DNA ligase family. LigA subfamily.</text>
</comment>
<accession>A0ABM6GFP4</accession>
<keyword evidence="4 11" id="KW-0479">Metal-binding</keyword>
<feature type="binding site" evidence="11">
    <location>
        <position position="174"/>
    </location>
    <ligand>
        <name>NAD(+)</name>
        <dbReference type="ChEBI" id="CHEBI:57540"/>
    </ligand>
</feature>
<dbReference type="PROSITE" id="PS01056">
    <property type="entry name" value="DNA_LIGASE_N2"/>
    <property type="match status" value="1"/>
</dbReference>
<dbReference type="PANTHER" id="PTHR23389">
    <property type="entry name" value="CHROMOSOME TRANSMISSION FIDELITY FACTOR 18"/>
    <property type="match status" value="1"/>
</dbReference>
<dbReference type="EC" id="6.5.1.2" evidence="11 12"/>
<dbReference type="PROSITE" id="PS50172">
    <property type="entry name" value="BRCT"/>
    <property type="match status" value="1"/>
</dbReference>
<dbReference type="SUPFAM" id="SSF47781">
    <property type="entry name" value="RuvA domain 2-like"/>
    <property type="match status" value="1"/>
</dbReference>
<dbReference type="PANTHER" id="PTHR23389:SF9">
    <property type="entry name" value="DNA LIGASE"/>
    <property type="match status" value="1"/>
</dbReference>
<dbReference type="InterPro" id="IPR012340">
    <property type="entry name" value="NA-bd_OB-fold"/>
</dbReference>
<feature type="binding site" evidence="11">
    <location>
        <position position="290"/>
    </location>
    <ligand>
        <name>NAD(+)</name>
        <dbReference type="ChEBI" id="CHEBI:57540"/>
    </ligand>
</feature>
<evidence type="ECO:0000313" key="14">
    <source>
        <dbReference type="EMBL" id="APT74416.1"/>
    </source>
</evidence>
<dbReference type="InterPro" id="IPR018239">
    <property type="entry name" value="DNA_ligase_AS"/>
</dbReference>
<dbReference type="HAMAP" id="MF_01588">
    <property type="entry name" value="DNA_ligase_A"/>
    <property type="match status" value="1"/>
</dbReference>
<sequence length="667" mass="76069">MGEFQMKNIKEEIERLRKEIEYHNYRYYVLADPIISDEEYDRLLKKLIELEKKYPKFSSPNSPTQKVGGGVISGFEKVEHTTPMLSLDNTYNETEIKEFDNRIKRLLNRNSVEYVCELKIDGISVSIRYENGEFRQAISRGNGIIGDDITENVKKIKSIPLRLFKKYTIEVRGEIFMPIKEFEKYNKIAEEEGLQPFANPRNAAAGTIRQLDSSIVAKRNLDSFIYYIVNPENYSLKTQWEALDFLKKLGFKVNRQSILCKNVECIIDFWKKMTKERKNLDYWIDGLVIKVNNFEFQKILGETSKSPRWAIAFKFPAIKKKTKIIDVELNVGRSGIITPVAIFEPIDLDGTIVKRASLHNFEYIQDKDIRIGDYVYIEKAGGIIPQVVSVVKEKRTGLEKEIKIPKSCPVCNGPVGKLTEDEIAIRCLNPHCPQKLKRHLEIFVSKSAFDISGIGEKIIDKIVDAKLIKDIADIFYLTPFDLAQISGLGQKSIAKILEQIEKSKKTPLNRVIVGLGIPMVGEKTSKILAEKFKNIEKLSSATYDELIKIENIGPEIAKSIVTYFQNEKTKEIINKLKKAGVNLEEKDVKKSDKLKGLTFAITGKLKSYTREEIKKIIEENGGKVSNSVSSKTNFLIAGEEPGSKLEKAKRLNIKIISEEDFLKLISG</sequence>